<dbReference type="AlphaFoldDB" id="A0A2P1P7R4"/>
<proteinExistence type="predicted"/>
<sequence>MKSSMEEWSLKYSELEEYIHHLTAASKDLLSDVTNHLRKYGLTEKVSEVAEEIVNKMILLNSATWRYNCYGWSFGCIDNVNFDLADGQFADQILLSRKEERFKINTDPTMYTFFAIFESKLVENNFSIRDEGNIVIYSNPDKQMTHSARYVKTLGWYHYEEELYKDWYDRDRGCVSFDETGKICIIESYTSKLGSGHLVAHGLEDIVPLYGSVDGFFDLAL</sequence>
<feature type="domain" description="DUF7689" evidence="1">
    <location>
        <begin position="61"/>
        <end position="153"/>
    </location>
</feature>
<evidence type="ECO:0000313" key="2">
    <source>
        <dbReference type="EMBL" id="AVP87304.1"/>
    </source>
</evidence>
<evidence type="ECO:0000259" key="1">
    <source>
        <dbReference type="Pfam" id="PF24738"/>
    </source>
</evidence>
<dbReference type="Proteomes" id="UP000241762">
    <property type="component" value="Chromosome"/>
</dbReference>
<protein>
    <recommendedName>
        <fullName evidence="1">DUF7689 domain-containing protein</fullName>
    </recommendedName>
</protein>
<dbReference type="EMBL" id="CP027845">
    <property type="protein sequence ID" value="AVP87304.1"/>
    <property type="molecule type" value="Genomic_DNA"/>
</dbReference>
<dbReference type="Pfam" id="PF24738">
    <property type="entry name" value="DUF7689"/>
    <property type="match status" value="1"/>
</dbReference>
<keyword evidence="3" id="KW-1185">Reference proteome</keyword>
<name>A0A2P1P7R4_9RICK</name>
<organism evidence="2 3">
    <name type="scientific">Candidatus Phycorickettsia trachydisci</name>
    <dbReference type="NCBI Taxonomy" id="2115978"/>
    <lineage>
        <taxon>Bacteria</taxon>
        <taxon>Pseudomonadati</taxon>
        <taxon>Pseudomonadota</taxon>
        <taxon>Alphaproteobacteria</taxon>
        <taxon>Rickettsiales</taxon>
        <taxon>Rickettsiaceae</taxon>
        <taxon>Candidatus Phycorickettsia</taxon>
    </lineage>
</organism>
<accession>A0A2P1P7R4</accession>
<dbReference type="InterPro" id="IPR056106">
    <property type="entry name" value="DUF7689"/>
</dbReference>
<dbReference type="KEGG" id="ptc:phytr_3520"/>
<gene>
    <name evidence="2" type="ORF">phytr_3520</name>
</gene>
<reference evidence="2 3" key="1">
    <citation type="submission" date="2018-03" db="EMBL/GenBank/DDBJ databases">
        <title>A gene transfer event suggests a long-term partnership between eustigmatophyte algae and a novel lineage of endosymbiotic bacteria.</title>
        <authorList>
            <person name="Yurchenko T."/>
            <person name="Sevcikova T."/>
            <person name="Pribyl P."/>
            <person name="El Karkouri K."/>
            <person name="Klimes V."/>
            <person name="Amaral R."/>
            <person name="Zbrankova V."/>
            <person name="Kim E."/>
            <person name="Raoult D."/>
            <person name="Santos L.M.A."/>
            <person name="Elias M."/>
        </authorList>
    </citation>
    <scope>NUCLEOTIDE SEQUENCE [LARGE SCALE GENOMIC DNA]</scope>
    <source>
        <strain evidence="2">CCALA 838</strain>
    </source>
</reference>
<evidence type="ECO:0000313" key="3">
    <source>
        <dbReference type="Proteomes" id="UP000241762"/>
    </source>
</evidence>